<evidence type="ECO:0000313" key="3">
    <source>
        <dbReference type="Proteomes" id="UP000225706"/>
    </source>
</evidence>
<comment type="caution">
    <text evidence="2">The sequence shown here is derived from an EMBL/GenBank/DDBJ whole genome shotgun (WGS) entry which is preliminary data.</text>
</comment>
<feature type="compositionally biased region" description="Polar residues" evidence="1">
    <location>
        <begin position="73"/>
        <end position="101"/>
    </location>
</feature>
<reference evidence="3" key="1">
    <citation type="journal article" date="2017" name="bioRxiv">
        <title>Comparative analysis of the genomes of Stylophora pistillata and Acropora digitifera provides evidence for extensive differences between species of corals.</title>
        <authorList>
            <person name="Voolstra C.R."/>
            <person name="Li Y."/>
            <person name="Liew Y.J."/>
            <person name="Baumgarten S."/>
            <person name="Zoccola D."/>
            <person name="Flot J.-F."/>
            <person name="Tambutte S."/>
            <person name="Allemand D."/>
            <person name="Aranda M."/>
        </authorList>
    </citation>
    <scope>NUCLEOTIDE SEQUENCE [LARGE SCALE GENOMIC DNA]</scope>
</reference>
<accession>A0A2B4RCV5</accession>
<evidence type="ECO:0000313" key="2">
    <source>
        <dbReference type="EMBL" id="PFX16184.1"/>
    </source>
</evidence>
<keyword evidence="3" id="KW-1185">Reference proteome</keyword>
<dbReference type="AlphaFoldDB" id="A0A2B4RCV5"/>
<name>A0A2B4RCV5_STYPI</name>
<feature type="region of interest" description="Disordered" evidence="1">
    <location>
        <begin position="67"/>
        <end position="101"/>
    </location>
</feature>
<evidence type="ECO:0000256" key="1">
    <source>
        <dbReference type="SAM" id="MobiDB-lite"/>
    </source>
</evidence>
<feature type="region of interest" description="Disordered" evidence="1">
    <location>
        <begin position="113"/>
        <end position="159"/>
    </location>
</feature>
<organism evidence="2 3">
    <name type="scientific">Stylophora pistillata</name>
    <name type="common">Smooth cauliflower coral</name>
    <dbReference type="NCBI Taxonomy" id="50429"/>
    <lineage>
        <taxon>Eukaryota</taxon>
        <taxon>Metazoa</taxon>
        <taxon>Cnidaria</taxon>
        <taxon>Anthozoa</taxon>
        <taxon>Hexacorallia</taxon>
        <taxon>Scleractinia</taxon>
        <taxon>Astrocoeniina</taxon>
        <taxon>Pocilloporidae</taxon>
        <taxon>Stylophora</taxon>
    </lineage>
</organism>
<protein>
    <submittedName>
        <fullName evidence="2">Uncharacterized protein</fullName>
    </submittedName>
</protein>
<sequence>MSRCCLCRMTMKFCPRASLNTNKYYGCTVGRSTKRMLGELELVMPKQAFLLFLPDFIFNLREECEREERREASTSTDAENNDSVSLLTLPIPTQSQQANSQIIREECREKELQSRVNKSGLTHEQKIRYGSTDAASANMDAENNDSVPPVTAATPTQNQ</sequence>
<dbReference type="Proteomes" id="UP000225706">
    <property type="component" value="Unassembled WGS sequence"/>
</dbReference>
<dbReference type="EMBL" id="LSMT01000567">
    <property type="protein sequence ID" value="PFX16184.1"/>
    <property type="molecule type" value="Genomic_DNA"/>
</dbReference>
<proteinExistence type="predicted"/>
<gene>
    <name evidence="2" type="ORF">AWC38_SpisGene19552</name>
</gene>